<dbReference type="AlphaFoldDB" id="A0A242K318"/>
<dbReference type="STRING" id="1987383.A5844_001571"/>
<organism evidence="2 3">
    <name type="scientific">Candidatus Enterococcus wittei</name>
    <dbReference type="NCBI Taxonomy" id="1987383"/>
    <lineage>
        <taxon>Bacteria</taxon>
        <taxon>Bacillati</taxon>
        <taxon>Bacillota</taxon>
        <taxon>Bacilli</taxon>
        <taxon>Lactobacillales</taxon>
        <taxon>Enterococcaceae</taxon>
        <taxon>Enterococcus</taxon>
    </lineage>
</organism>
<dbReference type="EMBL" id="NGMO01000002">
    <property type="protein sequence ID" value="OTP11436.1"/>
    <property type="molecule type" value="Genomic_DNA"/>
</dbReference>
<dbReference type="Proteomes" id="UP000194933">
    <property type="component" value="Unassembled WGS sequence"/>
</dbReference>
<dbReference type="InterPro" id="IPR009057">
    <property type="entry name" value="Homeodomain-like_sf"/>
</dbReference>
<dbReference type="RefSeq" id="WP_086284657.1">
    <property type="nucleotide sequence ID" value="NZ_NGMO01000002.1"/>
</dbReference>
<dbReference type="SUPFAM" id="SSF46689">
    <property type="entry name" value="Homeodomain-like"/>
    <property type="match status" value="1"/>
</dbReference>
<evidence type="ECO:0000259" key="1">
    <source>
        <dbReference type="Pfam" id="PF13556"/>
    </source>
</evidence>
<dbReference type="Gene3D" id="1.10.10.2840">
    <property type="entry name" value="PucR C-terminal helix-turn-helix domain"/>
    <property type="match status" value="1"/>
</dbReference>
<gene>
    <name evidence="2" type="ORF">A5844_001571</name>
</gene>
<evidence type="ECO:0000313" key="2">
    <source>
        <dbReference type="EMBL" id="OTP11436.1"/>
    </source>
</evidence>
<name>A0A242K318_9ENTE</name>
<feature type="domain" description="PucR C-terminal helix-turn-helix" evidence="1">
    <location>
        <begin position="234"/>
        <end position="279"/>
    </location>
</feature>
<dbReference type="PANTHER" id="PTHR33744:SF15">
    <property type="entry name" value="CARBOHYDRATE DIACID REGULATOR"/>
    <property type="match status" value="1"/>
</dbReference>
<protein>
    <recommendedName>
        <fullName evidence="1">PucR C-terminal helix-turn-helix domain-containing protein</fullName>
    </recommendedName>
</protein>
<comment type="caution">
    <text evidence="2">The sequence shown here is derived from an EMBL/GenBank/DDBJ whole genome shotgun (WGS) entry which is preliminary data.</text>
</comment>
<dbReference type="InterPro" id="IPR042070">
    <property type="entry name" value="PucR_C-HTH_sf"/>
</dbReference>
<sequence length="283" mass="33902">MDIQKLIDLYPNAQKKNFPASDKKILSLVVEDSFLWIEKNSLSHQEMKLLKTLFQTTNHLQNHPWYHYLFETKTYILEESYRIIQIHIEARGDFLQEEWQQTISEIFPHLTDFFFYTEKDALMIEKRNKDYLDTLELKGIFLTLDADFDITTQAFVGSFHPPKQNIVAVFSEERKIFFSERDHLQTYGKTISIQEIALYYYTREINASSQLVTEYQELIQYHKMNKIILELWKNLGNISSTAKTLYMHRNTLKYRIEKFYDQSGFNLKKPDDLLFCYLLLLHS</sequence>
<keyword evidence="3" id="KW-1185">Reference proteome</keyword>
<dbReference type="Pfam" id="PF13556">
    <property type="entry name" value="HTH_30"/>
    <property type="match status" value="1"/>
</dbReference>
<accession>A0A242K318</accession>
<evidence type="ECO:0000313" key="3">
    <source>
        <dbReference type="Proteomes" id="UP000194933"/>
    </source>
</evidence>
<dbReference type="PANTHER" id="PTHR33744">
    <property type="entry name" value="CARBOHYDRATE DIACID REGULATOR"/>
    <property type="match status" value="1"/>
</dbReference>
<reference evidence="2 3" key="1">
    <citation type="submission" date="2017-05" db="EMBL/GenBank/DDBJ databases">
        <title>The Genome Sequence of Enterococcus sp. 10A9_DIV0425.</title>
        <authorList>
            <consortium name="The Broad Institute Genomics Platform"/>
            <consortium name="The Broad Institute Genomic Center for Infectious Diseases"/>
            <person name="Earl A."/>
            <person name="Manson A."/>
            <person name="Schwartman J."/>
            <person name="Gilmore M."/>
            <person name="Abouelleil A."/>
            <person name="Cao P."/>
            <person name="Chapman S."/>
            <person name="Cusick C."/>
            <person name="Shea T."/>
            <person name="Young S."/>
            <person name="Neafsey D."/>
            <person name="Nusbaum C."/>
            <person name="Birren B."/>
        </authorList>
    </citation>
    <scope>NUCLEOTIDE SEQUENCE [LARGE SCALE GENOMIC DNA]</scope>
    <source>
        <strain evidence="2 3">10A9_DIV0425</strain>
    </source>
</reference>
<dbReference type="InterPro" id="IPR051448">
    <property type="entry name" value="CdaR-like_regulators"/>
</dbReference>
<dbReference type="InterPro" id="IPR025736">
    <property type="entry name" value="PucR_C-HTH_dom"/>
</dbReference>
<proteinExistence type="predicted"/>